<dbReference type="EMBL" id="FNTJ01000003">
    <property type="protein sequence ID" value="SED35052.1"/>
    <property type="molecule type" value="Genomic_DNA"/>
</dbReference>
<protein>
    <recommendedName>
        <fullName evidence="4">Lipoprotein</fullName>
    </recommendedName>
</protein>
<dbReference type="AlphaFoldDB" id="A0A1H4ZY87"/>
<reference evidence="3" key="1">
    <citation type="submission" date="2016-10" db="EMBL/GenBank/DDBJ databases">
        <authorList>
            <person name="Varghese N."/>
            <person name="Submissions S."/>
        </authorList>
    </citation>
    <scope>NUCLEOTIDE SEQUENCE [LARGE SCALE GENOMIC DNA]</scope>
    <source>
        <strain evidence="3">DSM 9751</strain>
    </source>
</reference>
<feature type="signal peptide" evidence="1">
    <location>
        <begin position="1"/>
        <end position="20"/>
    </location>
</feature>
<feature type="chain" id="PRO_5011656649" description="Lipoprotein" evidence="1">
    <location>
        <begin position="21"/>
        <end position="178"/>
    </location>
</feature>
<keyword evidence="1" id="KW-0732">Signal</keyword>
<organism evidence="2 3">
    <name type="scientific">Pseudomonas saponiphila</name>
    <dbReference type="NCBI Taxonomy" id="556534"/>
    <lineage>
        <taxon>Bacteria</taxon>
        <taxon>Pseudomonadati</taxon>
        <taxon>Pseudomonadota</taxon>
        <taxon>Gammaproteobacteria</taxon>
        <taxon>Pseudomonadales</taxon>
        <taxon>Pseudomonadaceae</taxon>
        <taxon>Pseudomonas</taxon>
    </lineage>
</organism>
<evidence type="ECO:0000256" key="1">
    <source>
        <dbReference type="SAM" id="SignalP"/>
    </source>
</evidence>
<evidence type="ECO:0000313" key="3">
    <source>
        <dbReference type="Proteomes" id="UP000198982"/>
    </source>
</evidence>
<proteinExistence type="predicted"/>
<accession>A0A1H4ZY87</accession>
<keyword evidence="3" id="KW-1185">Reference proteome</keyword>
<gene>
    <name evidence="2" type="ORF">SAMN05216178_6894</name>
</gene>
<evidence type="ECO:0000313" key="2">
    <source>
        <dbReference type="EMBL" id="SED35052.1"/>
    </source>
</evidence>
<dbReference type="Proteomes" id="UP000198982">
    <property type="component" value="Unassembled WGS sequence"/>
</dbReference>
<sequence length="178" mass="18902">MTIRKALSLTVVAALLTGCAGSPLEGIQVGRSSVAGTWEGKYICAQNSGFKSIPSVARMTFEPVGPDVSSIAPLIGTLRNASQGDFDVKPFEAQKFTGTGHYTLTTYDNKTYGGTTQFDGFTDPSGAFHITQERFFDWFGGDYAKNLVAPKVSGAPNPDGTMTGRICGTTMVLRKVAD</sequence>
<name>A0A1H4ZY87_9PSED</name>
<dbReference type="RefSeq" id="WP_092320861.1">
    <property type="nucleotide sequence ID" value="NZ_FNTJ01000003.1"/>
</dbReference>
<evidence type="ECO:0008006" key="4">
    <source>
        <dbReference type="Google" id="ProtNLM"/>
    </source>
</evidence>
<dbReference type="PROSITE" id="PS51257">
    <property type="entry name" value="PROKAR_LIPOPROTEIN"/>
    <property type="match status" value="1"/>
</dbReference>